<organism evidence="1 2">
    <name type="scientific">Yarrowia lipolytica</name>
    <name type="common">Candida lipolytica</name>
    <dbReference type="NCBI Taxonomy" id="4952"/>
    <lineage>
        <taxon>Eukaryota</taxon>
        <taxon>Fungi</taxon>
        <taxon>Dikarya</taxon>
        <taxon>Ascomycota</taxon>
        <taxon>Saccharomycotina</taxon>
        <taxon>Dipodascomycetes</taxon>
        <taxon>Dipodascales</taxon>
        <taxon>Dipodascales incertae sedis</taxon>
        <taxon>Yarrowia</taxon>
    </lineage>
</organism>
<dbReference type="EMBL" id="CP017558">
    <property type="protein sequence ID" value="AOW07131.1"/>
    <property type="molecule type" value="Genomic_DNA"/>
</dbReference>
<proteinExistence type="predicted"/>
<dbReference type="VEuPathDB" id="FungiDB:YALI0_F13431g"/>
<reference evidence="1 2" key="1">
    <citation type="journal article" date="2016" name="PLoS ONE">
        <title>Sequence Assembly of Yarrowia lipolytica Strain W29/CLIB89 Shows Transposable Element Diversity.</title>
        <authorList>
            <person name="Magnan C."/>
            <person name="Yu J."/>
            <person name="Chang I."/>
            <person name="Jahn E."/>
            <person name="Kanomata Y."/>
            <person name="Wu J."/>
            <person name="Zeller M."/>
            <person name="Oakes M."/>
            <person name="Baldi P."/>
            <person name="Sandmeyer S."/>
        </authorList>
    </citation>
    <scope>NUCLEOTIDE SEQUENCE [LARGE SCALE GENOMIC DNA]</scope>
    <source>
        <strain evidence="2">CLIB89(W29)</strain>
    </source>
</reference>
<evidence type="ECO:0000313" key="1">
    <source>
        <dbReference type="EMBL" id="AOW07131.1"/>
    </source>
</evidence>
<name>A0A1H6PYH1_YARLL</name>
<dbReference type="AlphaFoldDB" id="A0A1H6PYH1"/>
<accession>A0A1H6PYH1</accession>
<dbReference type="RefSeq" id="XP_068139487.1">
    <property type="nucleotide sequence ID" value="XM_068283386.1"/>
</dbReference>
<dbReference type="Proteomes" id="UP000182444">
    <property type="component" value="Chromosome 1F"/>
</dbReference>
<dbReference type="VEuPathDB" id="FungiDB:YALI1_F17953g"/>
<evidence type="ECO:0000313" key="2">
    <source>
        <dbReference type="Proteomes" id="UP000182444"/>
    </source>
</evidence>
<gene>
    <name evidence="1" type="ORF">YALI1_F17953g</name>
</gene>
<protein>
    <submittedName>
        <fullName evidence="1">Uncharacterized protein</fullName>
    </submittedName>
</protein>
<dbReference type="GeneID" id="94583968"/>
<sequence length="224" mass="25685">MVPFGRLKVTPKGREDRQDTTVYYLSLLSHFSKKSQFLLSYQFSPPSLVYEYYSYSIVLLDYDSCCRHVNILPTQQCQIYVSTLHGHKRTLCIYIYTCRVLHLSIYSAPSVLLNRNYVTSPIRERKTGASRYIGYGRHCEGRPDMVEAHEGGGPMPVLESRGLQAAFRQTCGSVTLQQPGNSTQATNPLYRFSYTATSFFHFEPQPGFHIRHELIRLCGGGWHR</sequence>